<keyword evidence="3" id="KW-1185">Reference proteome</keyword>
<evidence type="ECO:0000313" key="2">
    <source>
        <dbReference type="EMBL" id="SDJ32490.1"/>
    </source>
</evidence>
<sequence length="139" mass="14335">MVSDTRTRRIPQVWRIAILGTIAALPATILISWLPNSELTVGGGVMVLGAILAGAVAVTRSVEPSAAGLRAGFLGGMIAVSVFIVTEGTTVAWSLNTIVFFLIAVVMFLSVSPVLGLISGRIGAWVANAVADFRVGQAS</sequence>
<feature type="transmembrane region" description="Helical" evidence="1">
    <location>
        <begin position="12"/>
        <end position="33"/>
    </location>
</feature>
<gene>
    <name evidence="2" type="ORF">SAMN05216226_102137</name>
</gene>
<reference evidence="2 3" key="1">
    <citation type="submission" date="2016-10" db="EMBL/GenBank/DDBJ databases">
        <authorList>
            <person name="de Groot N.N."/>
        </authorList>
    </citation>
    <scope>NUCLEOTIDE SEQUENCE [LARGE SCALE GENOMIC DNA]</scope>
    <source>
        <strain evidence="2 3">IBRC-M10015</strain>
    </source>
</reference>
<dbReference type="AlphaFoldDB" id="A0A1G8SV80"/>
<accession>A0A1G8SV80</accession>
<proteinExistence type="predicted"/>
<protein>
    <recommendedName>
        <fullName evidence="4">DUF5518 domain-containing protein</fullName>
    </recommendedName>
</protein>
<evidence type="ECO:0000313" key="3">
    <source>
        <dbReference type="Proteomes" id="UP000198856"/>
    </source>
</evidence>
<dbReference type="EMBL" id="FNFC01000002">
    <property type="protein sequence ID" value="SDJ32490.1"/>
    <property type="molecule type" value="Genomic_DNA"/>
</dbReference>
<feature type="transmembrane region" description="Helical" evidence="1">
    <location>
        <begin position="39"/>
        <end position="59"/>
    </location>
</feature>
<organism evidence="2 3">
    <name type="scientific">Halovenus aranensis</name>
    <dbReference type="NCBI Taxonomy" id="890420"/>
    <lineage>
        <taxon>Archaea</taxon>
        <taxon>Methanobacteriati</taxon>
        <taxon>Methanobacteriota</taxon>
        <taxon>Stenosarchaea group</taxon>
        <taxon>Halobacteria</taxon>
        <taxon>Halobacteriales</taxon>
        <taxon>Haloarculaceae</taxon>
        <taxon>Halovenus</taxon>
    </lineage>
</organism>
<keyword evidence="1" id="KW-1133">Transmembrane helix</keyword>
<dbReference type="RefSeq" id="WP_092699111.1">
    <property type="nucleotide sequence ID" value="NZ_FNFC01000002.1"/>
</dbReference>
<keyword evidence="1" id="KW-0472">Membrane</keyword>
<name>A0A1G8SV80_9EURY</name>
<dbReference type="OrthoDB" id="343058at2157"/>
<feature type="transmembrane region" description="Helical" evidence="1">
    <location>
        <begin position="98"/>
        <end position="118"/>
    </location>
</feature>
<dbReference type="Proteomes" id="UP000198856">
    <property type="component" value="Unassembled WGS sequence"/>
</dbReference>
<dbReference type="InterPro" id="IPR040493">
    <property type="entry name" value="DUF5518"/>
</dbReference>
<feature type="transmembrane region" description="Helical" evidence="1">
    <location>
        <begin position="71"/>
        <end position="92"/>
    </location>
</feature>
<evidence type="ECO:0008006" key="4">
    <source>
        <dbReference type="Google" id="ProtNLM"/>
    </source>
</evidence>
<dbReference type="Pfam" id="PF17647">
    <property type="entry name" value="DUF5518"/>
    <property type="match status" value="1"/>
</dbReference>
<evidence type="ECO:0000256" key="1">
    <source>
        <dbReference type="SAM" id="Phobius"/>
    </source>
</evidence>
<keyword evidence="1" id="KW-0812">Transmembrane</keyword>